<dbReference type="Proteomes" id="UP000275267">
    <property type="component" value="Unassembled WGS sequence"/>
</dbReference>
<accession>A0A3L6TP18</accession>
<keyword evidence="8 11" id="KW-0256">Endoplasmic reticulum</keyword>
<name>A0A3L6TP18_PANMI</name>
<keyword evidence="14" id="KW-1185">Reference proteome</keyword>
<sequence>MCTPTKVIPPSSPTIDSKAWKRRMSQRLNSPGRIVDAERISATDTQRKEEEKQSTAAGTPADEQTRSPAPVTKAAAHTEGASPGMRKISTLSQGRRKSLCRGLQKVKNISRSDGPRLGMLQLEVAPWQARSSSAHPRPSRSGLRASGSISSLCFSNLSLLSDSLLLPRSSFPGGNDWASGGAICHVFAQPFAGDEHPPASSGRHHFFKMPRATSDAKLLIQSLNKAYAATPTNLKIIDLYVICAVATAVIQVAYMGLVGSFPFNSFLSGVLSCIGTAVLAVCLRIQVNKDNKEFKDLPPERAFADFVLCNLVLHLVIMNFLG</sequence>
<evidence type="ECO:0000256" key="11">
    <source>
        <dbReference type="RuleBase" id="RU361136"/>
    </source>
</evidence>
<comment type="subunit">
    <text evidence="5 11">Component of the oligosaccharyltransferase (OST) complex.</text>
</comment>
<comment type="caution">
    <text evidence="13">The sequence shown here is derived from an EMBL/GenBank/DDBJ whole genome shotgun (WGS) entry which is preliminary data.</text>
</comment>
<evidence type="ECO:0000256" key="7">
    <source>
        <dbReference type="ARBA" id="ARBA00022703"/>
    </source>
</evidence>
<feature type="transmembrane region" description="Helical" evidence="11">
    <location>
        <begin position="263"/>
        <end position="283"/>
    </location>
</feature>
<evidence type="ECO:0000256" key="9">
    <source>
        <dbReference type="ARBA" id="ARBA00022989"/>
    </source>
</evidence>
<keyword evidence="9 11" id="KW-1133">Transmembrane helix</keyword>
<organism evidence="13 14">
    <name type="scientific">Panicum miliaceum</name>
    <name type="common">Proso millet</name>
    <name type="synonym">Broomcorn millet</name>
    <dbReference type="NCBI Taxonomy" id="4540"/>
    <lineage>
        <taxon>Eukaryota</taxon>
        <taxon>Viridiplantae</taxon>
        <taxon>Streptophyta</taxon>
        <taxon>Embryophyta</taxon>
        <taxon>Tracheophyta</taxon>
        <taxon>Spermatophyta</taxon>
        <taxon>Magnoliopsida</taxon>
        <taxon>Liliopsida</taxon>
        <taxon>Poales</taxon>
        <taxon>Poaceae</taxon>
        <taxon>PACMAD clade</taxon>
        <taxon>Panicoideae</taxon>
        <taxon>Panicodae</taxon>
        <taxon>Paniceae</taxon>
        <taxon>Panicinae</taxon>
        <taxon>Panicum</taxon>
        <taxon>Panicum sect. Panicum</taxon>
    </lineage>
</organism>
<evidence type="ECO:0000256" key="5">
    <source>
        <dbReference type="ARBA" id="ARBA00011157"/>
    </source>
</evidence>
<evidence type="ECO:0000256" key="3">
    <source>
        <dbReference type="ARBA" id="ARBA00004922"/>
    </source>
</evidence>
<dbReference type="PANTHER" id="PTHR10705:SF0">
    <property type="entry name" value="DOLICHYL-DIPHOSPHOOLIGOSACCHARIDE--PROTEIN GLYCOSYLTRANSFERASE SUBUNIT DAD1"/>
    <property type="match status" value="1"/>
</dbReference>
<evidence type="ECO:0000256" key="8">
    <source>
        <dbReference type="ARBA" id="ARBA00022824"/>
    </source>
</evidence>
<feature type="compositionally biased region" description="Basic and acidic residues" evidence="12">
    <location>
        <begin position="35"/>
        <end position="53"/>
    </location>
</feature>
<dbReference type="AlphaFoldDB" id="A0A3L6TP18"/>
<evidence type="ECO:0000256" key="2">
    <source>
        <dbReference type="ARBA" id="ARBA00004477"/>
    </source>
</evidence>
<keyword evidence="7" id="KW-0053">Apoptosis</keyword>
<comment type="subcellular location">
    <subcellularLocation>
        <location evidence="2 11">Endoplasmic reticulum membrane</location>
        <topology evidence="2 11">Multi-pass membrane protein</topology>
    </subcellularLocation>
</comment>
<comment type="function">
    <text evidence="1 11">Subunit of the oligosaccharyl transferase (OST) complex that catalyzes the initial transfer of a defined glycan (Glc(3)Man(9)GlcNAc(2) in eukaryotes) from the lipid carrier dolichol-pyrophosphate to an asparagine residue within an Asn-X-Ser/Thr consensus motif in nascent polypeptide chains, the first step in protein N-glycosylation. N-glycosylation occurs cotranslationally and the complex associates with the Sec61 complex at the channel-forming translocon complex that mediates protein translocation across the endoplasmic reticulum (ER). All subunits are required for a maximal enzyme activity.</text>
</comment>
<protein>
    <recommendedName>
        <fullName evidence="11">Dolichyl-diphosphooligosaccharide--protein glycosyltransferase subunit DAD1</fullName>
        <shortName evidence="11">Oligosaccharyl transferase subunit DAD1</shortName>
    </recommendedName>
</protein>
<gene>
    <name evidence="13" type="ORF">C2845_PM01G41640</name>
</gene>
<keyword evidence="6 11" id="KW-0812">Transmembrane</keyword>
<feature type="transmembrane region" description="Helical" evidence="11">
    <location>
        <begin position="239"/>
        <end position="257"/>
    </location>
</feature>
<dbReference type="UniPathway" id="UPA00378"/>
<evidence type="ECO:0000256" key="1">
    <source>
        <dbReference type="ARBA" id="ARBA00002791"/>
    </source>
</evidence>
<dbReference type="GO" id="GO:0006487">
    <property type="term" value="P:protein N-linked glycosylation"/>
    <property type="evidence" value="ECO:0007669"/>
    <property type="project" value="TreeGrafter"/>
</dbReference>
<dbReference type="Pfam" id="PF02109">
    <property type="entry name" value="DAD"/>
    <property type="match status" value="1"/>
</dbReference>
<proteinExistence type="inferred from homology"/>
<reference evidence="14" key="1">
    <citation type="journal article" date="2019" name="Nat. Commun.">
        <title>The genome of broomcorn millet.</title>
        <authorList>
            <person name="Zou C."/>
            <person name="Miki D."/>
            <person name="Li D."/>
            <person name="Tang Q."/>
            <person name="Xiao L."/>
            <person name="Rajput S."/>
            <person name="Deng P."/>
            <person name="Jia W."/>
            <person name="Huang R."/>
            <person name="Zhang M."/>
            <person name="Sun Y."/>
            <person name="Hu J."/>
            <person name="Fu X."/>
            <person name="Schnable P.S."/>
            <person name="Li F."/>
            <person name="Zhang H."/>
            <person name="Feng B."/>
            <person name="Zhu X."/>
            <person name="Liu R."/>
            <person name="Schnable J.C."/>
            <person name="Zhu J.-K."/>
            <person name="Zhang H."/>
        </authorList>
    </citation>
    <scope>NUCLEOTIDE SEQUENCE [LARGE SCALE GENOMIC DNA]</scope>
</reference>
<comment type="similarity">
    <text evidence="4 11">Belongs to the DAD/OST2 family.</text>
</comment>
<evidence type="ECO:0000313" key="13">
    <source>
        <dbReference type="EMBL" id="RLN41989.1"/>
    </source>
</evidence>
<evidence type="ECO:0000256" key="12">
    <source>
        <dbReference type="SAM" id="MobiDB-lite"/>
    </source>
</evidence>
<evidence type="ECO:0000313" key="14">
    <source>
        <dbReference type="Proteomes" id="UP000275267"/>
    </source>
</evidence>
<evidence type="ECO:0000256" key="6">
    <source>
        <dbReference type="ARBA" id="ARBA00022692"/>
    </source>
</evidence>
<dbReference type="OrthoDB" id="445566at2759"/>
<dbReference type="GO" id="GO:0016740">
    <property type="term" value="F:transferase activity"/>
    <property type="evidence" value="ECO:0007669"/>
    <property type="project" value="UniProtKB-KW"/>
</dbReference>
<feature type="region of interest" description="Disordered" evidence="12">
    <location>
        <begin position="1"/>
        <end position="96"/>
    </location>
</feature>
<dbReference type="GO" id="GO:0008250">
    <property type="term" value="C:oligosaccharyltransferase complex"/>
    <property type="evidence" value="ECO:0007669"/>
    <property type="project" value="InterPro"/>
</dbReference>
<keyword evidence="10 11" id="KW-0472">Membrane</keyword>
<dbReference type="InterPro" id="IPR003038">
    <property type="entry name" value="DAD/Ost2"/>
</dbReference>
<evidence type="ECO:0000256" key="4">
    <source>
        <dbReference type="ARBA" id="ARBA00009386"/>
    </source>
</evidence>
<dbReference type="PANTHER" id="PTHR10705">
    <property type="entry name" value="DOLICHYL-DIPHOSPHOOLIGOSACCHARIDE--PROTEIN GLYCOSYLTRANSFERASE SUBUNIT DAD1"/>
    <property type="match status" value="1"/>
</dbReference>
<feature type="transmembrane region" description="Helical" evidence="11">
    <location>
        <begin position="303"/>
        <end position="321"/>
    </location>
</feature>
<dbReference type="STRING" id="4540.A0A3L6TP18"/>
<comment type="pathway">
    <text evidence="3 11">Protein modification; protein glycosylation.</text>
</comment>
<evidence type="ECO:0000256" key="10">
    <source>
        <dbReference type="ARBA" id="ARBA00023136"/>
    </source>
</evidence>
<dbReference type="EMBL" id="PQIB02000001">
    <property type="protein sequence ID" value="RLN41989.1"/>
    <property type="molecule type" value="Genomic_DNA"/>
</dbReference>